<keyword evidence="5" id="KW-0732">Signal</keyword>
<evidence type="ECO:0000256" key="2">
    <source>
        <dbReference type="ARBA" id="ARBA00012438"/>
    </source>
</evidence>
<keyword evidence="15" id="KW-0547">Nucleotide-binding</keyword>
<gene>
    <name evidence="16" type="ORF">FRZ40_32825</name>
    <name evidence="15" type="ORF">V4C56_02105</name>
</gene>
<dbReference type="AlphaFoldDB" id="A0A5C6V3W1"/>
<dbReference type="PANTHER" id="PTHR43047:SF64">
    <property type="entry name" value="HISTIDINE KINASE CONTAINING CHEY-HOMOLOGOUS RECEIVER DOMAIN AND PAS DOMAIN-RELATED"/>
    <property type="match status" value="1"/>
</dbReference>
<evidence type="ECO:0000313" key="18">
    <source>
        <dbReference type="Proteomes" id="UP001481677"/>
    </source>
</evidence>
<comment type="function">
    <text evidence="9">Member of the two-component regulatory system BvgS/BvgA. Phosphorylates BvgA via a four-step phosphorelay in response to environmental signals.</text>
</comment>
<dbReference type="GO" id="GO:0005524">
    <property type="term" value="F:ATP binding"/>
    <property type="evidence" value="ECO:0007669"/>
    <property type="project" value="UniProtKB-KW"/>
</dbReference>
<dbReference type="CDD" id="cd00082">
    <property type="entry name" value="HisKA"/>
    <property type="match status" value="1"/>
</dbReference>
<dbReference type="InterPro" id="IPR033414">
    <property type="entry name" value="Sensor_dom"/>
</dbReference>
<feature type="modified residue" description="4-aspartylphosphate" evidence="11">
    <location>
        <position position="561"/>
    </location>
</feature>
<dbReference type="SMART" id="SM00387">
    <property type="entry name" value="HATPase_c"/>
    <property type="match status" value="1"/>
</dbReference>
<dbReference type="EMBL" id="VOQS01000005">
    <property type="protein sequence ID" value="TXC79196.1"/>
    <property type="molecule type" value="Genomic_DNA"/>
</dbReference>
<dbReference type="Gene3D" id="3.30.565.10">
    <property type="entry name" value="Histidine kinase-like ATPase, C-terminal domain"/>
    <property type="match status" value="1"/>
</dbReference>
<evidence type="ECO:0000256" key="5">
    <source>
        <dbReference type="ARBA" id="ARBA00022729"/>
    </source>
</evidence>
<sequence>MALDRFDAWWSGLRYVRRSVVLRLLGTVLAFSCAITLILTAVQLFRDYQSGFEQIQSRLVDIDRSYRDSLGEALWRLDQPQLQLELEGMLRLRDIRAAEVRELPPVSSSMVVSAGQRERMSGMRVAREFPIMYRVQDKEQQIGTLYVEATLANLYHDLTRTALVILVSQGANTFLVALFTFYILSRLVTRHLAAIARSVSDYDFHEAPRPFVLQRKPPREPDELDRVVSAFNAMGTRLHRAYLDEREAAVEREARHMAEAANRAKGEFLANLSHELRTPLNGILGYAQILGRDDTLSLRQRDGVAVIQQSGEHLLTLIDETLDFAKVEAGKLRIEICDVPLAGLVDTIREIIGVKAEQRRLAFECSVAADAPCGVRADEHRLRQVLLNLLSNAVKFTDGGGVRLLIGRGESGAVRFEVHDTGIGIPAEYHEKIFMPFEQAGVAERRAGGTGLGLAISRQFVRAMGGEVKVDSVVGRGSVFWFELPAALIEPCISQAASAAAIVTGYEGPHRKVLVIDDVQINRAVIIELLSRIGFATTQASSGADGIAIAQAESPDLILTDIVMPGIGGLDVVRRLRTMPEFAHTPIIAISASPFGVDGASSIEAGANAFITKPVDFDVLLARIGELLGIEWIRAAVQPEAALDTPAACPASMPADAMSELHRLARDGNMSGIVQWAERIAASDPPHAAFAARLHQLARAYQSKAILQLVERYLEGNTAS</sequence>
<dbReference type="CDD" id="cd17546">
    <property type="entry name" value="REC_hyHK_CKI1_RcsC-like"/>
    <property type="match status" value="1"/>
</dbReference>
<dbReference type="SMART" id="SM00388">
    <property type="entry name" value="HisKA"/>
    <property type="match status" value="1"/>
</dbReference>
<reference evidence="16 17" key="1">
    <citation type="journal article" date="2018" name="Int. J. Syst. Evol. Microbiol.">
        <title>Paraburkholderia azotifigens sp. nov., a nitrogen-fixing bacterium isolated from paddy soil.</title>
        <authorList>
            <person name="Choi G.M."/>
            <person name="Im W.T."/>
        </authorList>
    </citation>
    <scope>NUCLEOTIDE SEQUENCE [LARGE SCALE GENOMIC DNA]</scope>
    <source>
        <strain evidence="16 17">NF 2-5-3</strain>
    </source>
</reference>
<dbReference type="SUPFAM" id="SSF52172">
    <property type="entry name" value="CheY-like"/>
    <property type="match status" value="1"/>
</dbReference>
<evidence type="ECO:0000256" key="11">
    <source>
        <dbReference type="PROSITE-ProRule" id="PRU00169"/>
    </source>
</evidence>
<dbReference type="FunFam" id="3.30.565.10:FF:000010">
    <property type="entry name" value="Sensor histidine kinase RcsC"/>
    <property type="match status" value="1"/>
</dbReference>
<accession>A0A5C6V3W1</accession>
<evidence type="ECO:0000256" key="10">
    <source>
        <dbReference type="ARBA" id="ARBA00070152"/>
    </source>
</evidence>
<dbReference type="GO" id="GO:0000155">
    <property type="term" value="F:phosphorelay sensor kinase activity"/>
    <property type="evidence" value="ECO:0007669"/>
    <property type="project" value="InterPro"/>
</dbReference>
<dbReference type="EMBL" id="JAZHGA010000001">
    <property type="protein sequence ID" value="MEM5338414.1"/>
    <property type="molecule type" value="Genomic_DNA"/>
</dbReference>
<evidence type="ECO:0000256" key="12">
    <source>
        <dbReference type="SAM" id="Phobius"/>
    </source>
</evidence>
<keyword evidence="12" id="KW-1133">Transmembrane helix</keyword>
<dbReference type="SUPFAM" id="SSF55874">
    <property type="entry name" value="ATPase domain of HSP90 chaperone/DNA topoisomerase II/histidine kinase"/>
    <property type="match status" value="1"/>
</dbReference>
<dbReference type="EC" id="2.7.13.3" evidence="2"/>
<dbReference type="Proteomes" id="UP001481677">
    <property type="component" value="Unassembled WGS sequence"/>
</dbReference>
<keyword evidence="7" id="KW-0902">Two-component regulatory system</keyword>
<feature type="domain" description="Response regulatory" evidence="14">
    <location>
        <begin position="512"/>
        <end position="628"/>
    </location>
</feature>
<evidence type="ECO:0000259" key="14">
    <source>
        <dbReference type="PROSITE" id="PS50110"/>
    </source>
</evidence>
<evidence type="ECO:0000256" key="1">
    <source>
        <dbReference type="ARBA" id="ARBA00000085"/>
    </source>
</evidence>
<dbReference type="InterPro" id="IPR036890">
    <property type="entry name" value="HATPase_C_sf"/>
</dbReference>
<dbReference type="Pfam" id="PF00072">
    <property type="entry name" value="Response_reg"/>
    <property type="match status" value="1"/>
</dbReference>
<dbReference type="Gene3D" id="1.10.287.130">
    <property type="match status" value="1"/>
</dbReference>
<feature type="domain" description="Histidine kinase" evidence="13">
    <location>
        <begin position="271"/>
        <end position="488"/>
    </location>
</feature>
<keyword evidence="4" id="KW-0808">Transferase</keyword>
<dbReference type="InterPro" id="IPR005467">
    <property type="entry name" value="His_kinase_dom"/>
</dbReference>
<reference evidence="15 18" key="3">
    <citation type="submission" date="2024-01" db="EMBL/GenBank/DDBJ databases">
        <title>The diversity of rhizobia nodulating Mimosa spp. in eleven states of Brazil covering several biomes is determined by host plant, location, and edaphic factors.</title>
        <authorList>
            <person name="Rouws L."/>
            <person name="Barauna A."/>
            <person name="Beukes C."/>
            <person name="De Faria S.M."/>
            <person name="Gross E."/>
            <person name="Dos Reis Junior F.B."/>
            <person name="Simon M."/>
            <person name="Maluk M."/>
            <person name="Odee D.W."/>
            <person name="Kenicer G."/>
            <person name="Young J.P.W."/>
            <person name="Reis V.M."/>
            <person name="Zilli J."/>
            <person name="James E.K."/>
        </authorList>
    </citation>
    <scope>NUCLEOTIDE SEQUENCE [LARGE SCALE GENOMIC DNA]</scope>
    <source>
        <strain evidence="15 18">JPY530</strain>
    </source>
</reference>
<dbReference type="InterPro" id="IPR003594">
    <property type="entry name" value="HATPase_dom"/>
</dbReference>
<keyword evidence="3 11" id="KW-0597">Phosphoprotein</keyword>
<reference evidence="16" key="2">
    <citation type="submission" date="2019-08" db="EMBL/GenBank/DDBJ databases">
        <authorList>
            <person name="Im W.-T."/>
        </authorList>
    </citation>
    <scope>NUCLEOTIDE SEQUENCE</scope>
    <source>
        <strain evidence="16">NF 2-5-3</strain>
    </source>
</reference>
<evidence type="ECO:0000256" key="6">
    <source>
        <dbReference type="ARBA" id="ARBA00022777"/>
    </source>
</evidence>
<dbReference type="InterPro" id="IPR036097">
    <property type="entry name" value="HisK_dim/P_sf"/>
</dbReference>
<evidence type="ECO:0000259" key="13">
    <source>
        <dbReference type="PROSITE" id="PS50109"/>
    </source>
</evidence>
<keyword evidence="8" id="KW-0843">Virulence</keyword>
<dbReference type="PROSITE" id="PS50109">
    <property type="entry name" value="HIS_KIN"/>
    <property type="match status" value="1"/>
</dbReference>
<dbReference type="RefSeq" id="WP_147236995.1">
    <property type="nucleotide sequence ID" value="NZ_JAZHFZ010000001.1"/>
</dbReference>
<organism evidence="16 17">
    <name type="scientific">Paraburkholderia azotifigens</name>
    <dbReference type="NCBI Taxonomy" id="2057004"/>
    <lineage>
        <taxon>Bacteria</taxon>
        <taxon>Pseudomonadati</taxon>
        <taxon>Pseudomonadota</taxon>
        <taxon>Betaproteobacteria</taxon>
        <taxon>Burkholderiales</taxon>
        <taxon>Burkholderiaceae</taxon>
        <taxon>Paraburkholderia</taxon>
    </lineage>
</organism>
<protein>
    <recommendedName>
        <fullName evidence="10">Virulence sensor protein BvgS</fullName>
        <ecNumber evidence="2">2.7.13.3</ecNumber>
    </recommendedName>
</protein>
<feature type="transmembrane region" description="Helical" evidence="12">
    <location>
        <begin position="163"/>
        <end position="184"/>
    </location>
</feature>
<dbReference type="PROSITE" id="PS50110">
    <property type="entry name" value="RESPONSE_REGULATORY"/>
    <property type="match status" value="1"/>
</dbReference>
<keyword evidence="18" id="KW-1185">Reference proteome</keyword>
<evidence type="ECO:0000313" key="15">
    <source>
        <dbReference type="EMBL" id="MEM5338414.1"/>
    </source>
</evidence>
<dbReference type="InterPro" id="IPR004358">
    <property type="entry name" value="Sig_transdc_His_kin-like_C"/>
</dbReference>
<dbReference type="InterPro" id="IPR003661">
    <property type="entry name" value="HisK_dim/P_dom"/>
</dbReference>
<keyword evidence="6" id="KW-0418">Kinase</keyword>
<evidence type="ECO:0000256" key="4">
    <source>
        <dbReference type="ARBA" id="ARBA00022679"/>
    </source>
</evidence>
<dbReference type="Pfam" id="PF17149">
    <property type="entry name" value="CHASE5"/>
    <property type="match status" value="1"/>
</dbReference>
<dbReference type="Gene3D" id="3.40.50.2300">
    <property type="match status" value="1"/>
</dbReference>
<evidence type="ECO:0000313" key="17">
    <source>
        <dbReference type="Proteomes" id="UP000321776"/>
    </source>
</evidence>
<dbReference type="Proteomes" id="UP000321776">
    <property type="component" value="Unassembled WGS sequence"/>
</dbReference>
<keyword evidence="12" id="KW-0812">Transmembrane</keyword>
<proteinExistence type="predicted"/>
<evidence type="ECO:0000313" key="16">
    <source>
        <dbReference type="EMBL" id="TXC79196.1"/>
    </source>
</evidence>
<evidence type="ECO:0000256" key="3">
    <source>
        <dbReference type="ARBA" id="ARBA00022553"/>
    </source>
</evidence>
<feature type="transmembrane region" description="Helical" evidence="12">
    <location>
        <begin position="20"/>
        <end position="45"/>
    </location>
</feature>
<dbReference type="Pfam" id="PF02518">
    <property type="entry name" value="HATPase_c"/>
    <property type="match status" value="1"/>
</dbReference>
<dbReference type="SMART" id="SM00448">
    <property type="entry name" value="REC"/>
    <property type="match status" value="1"/>
</dbReference>
<dbReference type="InterPro" id="IPR001789">
    <property type="entry name" value="Sig_transdc_resp-reg_receiver"/>
</dbReference>
<dbReference type="PANTHER" id="PTHR43047">
    <property type="entry name" value="TWO-COMPONENT HISTIDINE PROTEIN KINASE"/>
    <property type="match status" value="1"/>
</dbReference>
<keyword evidence="12" id="KW-0472">Membrane</keyword>
<evidence type="ECO:0000256" key="9">
    <source>
        <dbReference type="ARBA" id="ARBA00058004"/>
    </source>
</evidence>
<evidence type="ECO:0000256" key="8">
    <source>
        <dbReference type="ARBA" id="ARBA00023026"/>
    </source>
</evidence>
<evidence type="ECO:0000256" key="7">
    <source>
        <dbReference type="ARBA" id="ARBA00023012"/>
    </source>
</evidence>
<dbReference type="InterPro" id="IPR011006">
    <property type="entry name" value="CheY-like_superfamily"/>
</dbReference>
<comment type="catalytic activity">
    <reaction evidence="1">
        <text>ATP + protein L-histidine = ADP + protein N-phospho-L-histidine.</text>
        <dbReference type="EC" id="2.7.13.3"/>
    </reaction>
</comment>
<dbReference type="SUPFAM" id="SSF47384">
    <property type="entry name" value="Homodimeric domain of signal transducing histidine kinase"/>
    <property type="match status" value="1"/>
</dbReference>
<dbReference type="Pfam" id="PF00512">
    <property type="entry name" value="HisKA"/>
    <property type="match status" value="1"/>
</dbReference>
<dbReference type="PRINTS" id="PR00344">
    <property type="entry name" value="BCTRLSENSOR"/>
</dbReference>
<name>A0A5C6V3W1_9BURK</name>
<dbReference type="CDD" id="cd16922">
    <property type="entry name" value="HATPase_EvgS-ArcB-TorS-like"/>
    <property type="match status" value="1"/>
</dbReference>
<comment type="caution">
    <text evidence="16">The sequence shown here is derived from an EMBL/GenBank/DDBJ whole genome shotgun (WGS) entry which is preliminary data.</text>
</comment>
<keyword evidence="15" id="KW-0067">ATP-binding</keyword>